<dbReference type="AlphaFoldDB" id="A0A1B7N2T0"/>
<sequence>MVASWAPVVATMLKLISRLLITAITPPGVDFLGGFFLPSLVVHLPSWFPGLSAKGLSPPQKWLTNGQTKKFPRTALVYANNAASSSTTKTTRLESLLQLVSNQTFRVHLRVLPVPTERT</sequence>
<feature type="signal peptide" evidence="1">
    <location>
        <begin position="1"/>
        <end position="18"/>
    </location>
</feature>
<evidence type="ECO:0000256" key="1">
    <source>
        <dbReference type="SAM" id="SignalP"/>
    </source>
</evidence>
<dbReference type="EMBL" id="KV448260">
    <property type="protein sequence ID" value="OAX39156.1"/>
    <property type="molecule type" value="Genomic_DNA"/>
</dbReference>
<proteinExistence type="predicted"/>
<feature type="chain" id="PRO_5008597772" evidence="1">
    <location>
        <begin position="19"/>
        <end position="119"/>
    </location>
</feature>
<evidence type="ECO:0000313" key="2">
    <source>
        <dbReference type="EMBL" id="OAX39156.1"/>
    </source>
</evidence>
<name>A0A1B7N2T0_9AGAM</name>
<organism evidence="2 3">
    <name type="scientific">Rhizopogon vinicolor AM-OR11-026</name>
    <dbReference type="NCBI Taxonomy" id="1314800"/>
    <lineage>
        <taxon>Eukaryota</taxon>
        <taxon>Fungi</taxon>
        <taxon>Dikarya</taxon>
        <taxon>Basidiomycota</taxon>
        <taxon>Agaricomycotina</taxon>
        <taxon>Agaricomycetes</taxon>
        <taxon>Agaricomycetidae</taxon>
        <taxon>Boletales</taxon>
        <taxon>Suillineae</taxon>
        <taxon>Rhizopogonaceae</taxon>
        <taxon>Rhizopogon</taxon>
    </lineage>
</organism>
<accession>A0A1B7N2T0</accession>
<evidence type="ECO:0000313" key="3">
    <source>
        <dbReference type="Proteomes" id="UP000092154"/>
    </source>
</evidence>
<reference evidence="2 3" key="1">
    <citation type="submission" date="2016-06" db="EMBL/GenBank/DDBJ databases">
        <title>Comparative genomics of the ectomycorrhizal sister species Rhizopogon vinicolor and Rhizopogon vesiculosus (Basidiomycota: Boletales) reveals a divergence of the mating type B locus.</title>
        <authorList>
            <consortium name="DOE Joint Genome Institute"/>
            <person name="Mujic A.B."/>
            <person name="Kuo A."/>
            <person name="Tritt A."/>
            <person name="Lipzen A."/>
            <person name="Chen C."/>
            <person name="Johnson J."/>
            <person name="Sharma A."/>
            <person name="Barry K."/>
            <person name="Grigoriev I.V."/>
            <person name="Spatafora J.W."/>
        </authorList>
    </citation>
    <scope>NUCLEOTIDE SEQUENCE [LARGE SCALE GENOMIC DNA]</scope>
    <source>
        <strain evidence="2 3">AM-OR11-026</strain>
    </source>
</reference>
<gene>
    <name evidence="2" type="ORF">K503DRAFT_105588</name>
</gene>
<dbReference type="InParanoid" id="A0A1B7N2T0"/>
<keyword evidence="3" id="KW-1185">Reference proteome</keyword>
<keyword evidence="1" id="KW-0732">Signal</keyword>
<dbReference type="Proteomes" id="UP000092154">
    <property type="component" value="Unassembled WGS sequence"/>
</dbReference>
<protein>
    <submittedName>
        <fullName evidence="2">Uncharacterized protein</fullName>
    </submittedName>
</protein>